<sequence>MSDVVGTMIADSLQLALNNARRLLVDVKPQQFARWATPGGVAVCSNHGAFILGHLSIYAPIVVNQLGGDAAAIEPSAGFVQVFSKDSQCQDDPSGSIYPPQDEIVERFFAGYQTALTTLRSTHDEVFRRPNTSGGRSTELFPTLGSLHAFYAGGHVMMHLGQMSAWRRMLGLGAA</sequence>
<dbReference type="RefSeq" id="WP_246133699.1">
    <property type="nucleotide sequence ID" value="NZ_CP036339.1"/>
</dbReference>
<dbReference type="AlphaFoldDB" id="A0A517U211"/>
<dbReference type="InterPro" id="IPR034660">
    <property type="entry name" value="DinB/YfiT-like"/>
</dbReference>
<accession>A0A517U211</accession>
<name>A0A517U211_9BACT</name>
<protein>
    <recommendedName>
        <fullName evidence="3">DinB superfamily protein</fullName>
    </recommendedName>
</protein>
<organism evidence="1 2">
    <name type="scientific">Lacipirellula limnantheis</name>
    <dbReference type="NCBI Taxonomy" id="2528024"/>
    <lineage>
        <taxon>Bacteria</taxon>
        <taxon>Pseudomonadati</taxon>
        <taxon>Planctomycetota</taxon>
        <taxon>Planctomycetia</taxon>
        <taxon>Pirellulales</taxon>
        <taxon>Lacipirellulaceae</taxon>
        <taxon>Lacipirellula</taxon>
    </lineage>
</organism>
<proteinExistence type="predicted"/>
<evidence type="ECO:0000313" key="2">
    <source>
        <dbReference type="Proteomes" id="UP000317909"/>
    </source>
</evidence>
<evidence type="ECO:0008006" key="3">
    <source>
        <dbReference type="Google" id="ProtNLM"/>
    </source>
</evidence>
<dbReference type="EMBL" id="CP036339">
    <property type="protein sequence ID" value="QDT74666.1"/>
    <property type="molecule type" value="Genomic_DNA"/>
</dbReference>
<evidence type="ECO:0000313" key="1">
    <source>
        <dbReference type="EMBL" id="QDT74666.1"/>
    </source>
</evidence>
<keyword evidence="2" id="KW-1185">Reference proteome</keyword>
<dbReference type="Proteomes" id="UP000317909">
    <property type="component" value="Chromosome"/>
</dbReference>
<gene>
    <name evidence="1" type="ORF">I41_38630</name>
</gene>
<dbReference type="SUPFAM" id="SSF109854">
    <property type="entry name" value="DinB/YfiT-like putative metalloenzymes"/>
    <property type="match status" value="1"/>
</dbReference>
<dbReference type="Gene3D" id="1.20.120.450">
    <property type="entry name" value="dinb family like domain"/>
    <property type="match status" value="1"/>
</dbReference>
<reference evidence="1 2" key="1">
    <citation type="submission" date="2019-02" db="EMBL/GenBank/DDBJ databases">
        <title>Deep-cultivation of Planctomycetes and their phenomic and genomic characterization uncovers novel biology.</title>
        <authorList>
            <person name="Wiegand S."/>
            <person name="Jogler M."/>
            <person name="Boedeker C."/>
            <person name="Pinto D."/>
            <person name="Vollmers J."/>
            <person name="Rivas-Marin E."/>
            <person name="Kohn T."/>
            <person name="Peeters S.H."/>
            <person name="Heuer A."/>
            <person name="Rast P."/>
            <person name="Oberbeckmann S."/>
            <person name="Bunk B."/>
            <person name="Jeske O."/>
            <person name="Meyerdierks A."/>
            <person name="Storesund J.E."/>
            <person name="Kallscheuer N."/>
            <person name="Luecker S."/>
            <person name="Lage O.M."/>
            <person name="Pohl T."/>
            <person name="Merkel B.J."/>
            <person name="Hornburger P."/>
            <person name="Mueller R.-W."/>
            <person name="Bruemmer F."/>
            <person name="Labrenz M."/>
            <person name="Spormann A.M."/>
            <person name="Op den Camp H."/>
            <person name="Overmann J."/>
            <person name="Amann R."/>
            <person name="Jetten M.S.M."/>
            <person name="Mascher T."/>
            <person name="Medema M.H."/>
            <person name="Devos D.P."/>
            <person name="Kaster A.-K."/>
            <person name="Ovreas L."/>
            <person name="Rohde M."/>
            <person name="Galperin M.Y."/>
            <person name="Jogler C."/>
        </authorList>
    </citation>
    <scope>NUCLEOTIDE SEQUENCE [LARGE SCALE GENOMIC DNA]</scope>
    <source>
        <strain evidence="1 2">I41</strain>
    </source>
</reference>
<dbReference type="KEGG" id="llh:I41_38630"/>